<dbReference type="Proteomes" id="UP000518892">
    <property type="component" value="Unassembled WGS sequence"/>
</dbReference>
<gene>
    <name evidence="2" type="ORF">FHR97_000376</name>
</gene>
<dbReference type="SUPFAM" id="SSF52540">
    <property type="entry name" value="P-loop containing nucleoside triphosphate hydrolases"/>
    <property type="match status" value="1"/>
</dbReference>
<dbReference type="InterPro" id="IPR027417">
    <property type="entry name" value="P-loop_NTPase"/>
</dbReference>
<dbReference type="EMBL" id="JACHXR010000001">
    <property type="protein sequence ID" value="MBB3229561.1"/>
    <property type="molecule type" value="Genomic_DNA"/>
</dbReference>
<dbReference type="AlphaFoldDB" id="A0A7W5ERZ6"/>
<protein>
    <submittedName>
        <fullName evidence="2">Uncharacterized protein</fullName>
    </submittedName>
</protein>
<organism evidence="2 3">
    <name type="scientific">Halomonas stenophila</name>
    <dbReference type="NCBI Taxonomy" id="795312"/>
    <lineage>
        <taxon>Bacteria</taxon>
        <taxon>Pseudomonadati</taxon>
        <taxon>Pseudomonadota</taxon>
        <taxon>Gammaproteobacteria</taxon>
        <taxon>Oceanospirillales</taxon>
        <taxon>Halomonadaceae</taxon>
        <taxon>Halomonas</taxon>
    </lineage>
</organism>
<accession>A0A7W5ERZ6</accession>
<dbReference type="RefSeq" id="WP_183382069.1">
    <property type="nucleotide sequence ID" value="NZ_JACHXR010000001.1"/>
</dbReference>
<evidence type="ECO:0000313" key="2">
    <source>
        <dbReference type="EMBL" id="MBB3229561.1"/>
    </source>
</evidence>
<keyword evidence="3" id="KW-1185">Reference proteome</keyword>
<feature type="region of interest" description="Disordered" evidence="1">
    <location>
        <begin position="161"/>
        <end position="188"/>
    </location>
</feature>
<reference evidence="2 3" key="1">
    <citation type="submission" date="2020-08" db="EMBL/GenBank/DDBJ databases">
        <title>Genomic Encyclopedia of Type Strains, Phase III (KMG-III): the genomes of soil and plant-associated and newly described type strains.</title>
        <authorList>
            <person name="Whitman W."/>
        </authorList>
    </citation>
    <scope>NUCLEOTIDE SEQUENCE [LARGE SCALE GENOMIC DNA]</scope>
    <source>
        <strain evidence="2 3">CECT 7744</strain>
    </source>
</reference>
<evidence type="ECO:0000313" key="3">
    <source>
        <dbReference type="Proteomes" id="UP000518892"/>
    </source>
</evidence>
<name>A0A7W5ERZ6_9GAMM</name>
<dbReference type="Gene3D" id="3.40.50.300">
    <property type="entry name" value="P-loop containing nucleotide triphosphate hydrolases"/>
    <property type="match status" value="1"/>
</dbReference>
<evidence type="ECO:0000256" key="1">
    <source>
        <dbReference type="SAM" id="MobiDB-lite"/>
    </source>
</evidence>
<comment type="caution">
    <text evidence="2">The sequence shown here is derived from an EMBL/GenBank/DDBJ whole genome shotgun (WGS) entry which is preliminary data.</text>
</comment>
<sequence length="244" mass="27392">MSIQESFISHGSHPWFVEFVGPGCSGKTTLLKCLKSRYGDEFSYIGAPELTRFSRAMTRLREVLCNRRVFNGYHLDASSRGRLIKGFSTVTGGLDWYARCRGGIFVVDEGPFRVLMDYAVQGEIPYQLWRNFCIKALEELARYRILLIVVQADPAVRVERGKKRREASGKAATEGYPGAGADGASSPPRRFFREEAISLIETGKYKNFHIVTLLNDNEAGEVALRARHLIHDRTACTKGLKPVN</sequence>
<proteinExistence type="predicted"/>